<dbReference type="PANTHER" id="PTHR45436:SF14">
    <property type="entry name" value="SENSOR PROTEIN QSEC"/>
    <property type="match status" value="1"/>
</dbReference>
<evidence type="ECO:0000256" key="7">
    <source>
        <dbReference type="ARBA" id="ARBA00022741"/>
    </source>
</evidence>
<dbReference type="AlphaFoldDB" id="D2Z6I4"/>
<dbReference type="EMBL" id="ABTR02000001">
    <property type="protein sequence ID" value="EFC91081.1"/>
    <property type="molecule type" value="Genomic_DNA"/>
</dbReference>
<dbReference type="GO" id="GO:0000155">
    <property type="term" value="F:phosphorelay sensor kinase activity"/>
    <property type="evidence" value="ECO:0007669"/>
    <property type="project" value="InterPro"/>
</dbReference>
<dbReference type="Pfam" id="PF02518">
    <property type="entry name" value="HATPase_c"/>
    <property type="match status" value="1"/>
</dbReference>
<keyword evidence="10 13" id="KW-1133">Transmembrane helix</keyword>
<evidence type="ECO:0000256" key="2">
    <source>
        <dbReference type="ARBA" id="ARBA00004141"/>
    </source>
</evidence>
<keyword evidence="11" id="KW-0902">Two-component regulatory system</keyword>
<dbReference type="CDD" id="cd00082">
    <property type="entry name" value="HisKA"/>
    <property type="match status" value="1"/>
</dbReference>
<evidence type="ECO:0000313" key="15">
    <source>
        <dbReference type="EMBL" id="EFC91081.1"/>
    </source>
</evidence>
<evidence type="ECO:0000256" key="12">
    <source>
        <dbReference type="ARBA" id="ARBA00023136"/>
    </source>
</evidence>
<reference evidence="15 16" key="1">
    <citation type="journal article" date="2010" name="Stand. Genomic Sci.">
        <title>Permanent draft genome sequence of Dethiosulfovibrio peptidovorans type strain (SEBR 4207).</title>
        <authorList>
            <person name="Labutti K."/>
            <person name="Mayilraj S."/>
            <person name="Clum A."/>
            <person name="Lucas S."/>
            <person name="Glavina Del Rio T."/>
            <person name="Nolan M."/>
            <person name="Tice H."/>
            <person name="Cheng J.F."/>
            <person name="Pitluck S."/>
            <person name="Liolios K."/>
            <person name="Ivanova N."/>
            <person name="Mavromatis K."/>
            <person name="Mikhailova N."/>
            <person name="Pati A."/>
            <person name="Goodwin L."/>
            <person name="Chen A."/>
            <person name="Palaniappan K."/>
            <person name="Land M."/>
            <person name="Hauser L."/>
            <person name="Chang Y.J."/>
            <person name="Jeffries C.D."/>
            <person name="Rohde M."/>
            <person name="Spring S."/>
            <person name="Goker M."/>
            <person name="Woyke T."/>
            <person name="Bristow J."/>
            <person name="Eisen J.A."/>
            <person name="Markowitz V."/>
            <person name="Hugenholtz P."/>
            <person name="Kyrpides N.C."/>
            <person name="Klenk H.P."/>
            <person name="Lapidus A."/>
        </authorList>
    </citation>
    <scope>NUCLEOTIDE SEQUENCE [LARGE SCALE GENOMIC DNA]</scope>
    <source>
        <strain evidence="15 16">DSM 11002</strain>
    </source>
</reference>
<evidence type="ECO:0000256" key="6">
    <source>
        <dbReference type="ARBA" id="ARBA00022692"/>
    </source>
</evidence>
<dbReference type="InterPro" id="IPR036890">
    <property type="entry name" value="HATPase_C_sf"/>
</dbReference>
<dbReference type="EC" id="2.7.13.3" evidence="3"/>
<accession>D2Z6I4</accession>
<dbReference type="RefSeq" id="WP_005660244.1">
    <property type="nucleotide sequence ID" value="NZ_ABTR02000001.1"/>
</dbReference>
<dbReference type="InterPro" id="IPR005467">
    <property type="entry name" value="His_kinase_dom"/>
</dbReference>
<keyword evidence="9" id="KW-0067">ATP-binding</keyword>
<evidence type="ECO:0000256" key="9">
    <source>
        <dbReference type="ARBA" id="ARBA00022840"/>
    </source>
</evidence>
<keyword evidence="8 15" id="KW-0418">Kinase</keyword>
<keyword evidence="6 13" id="KW-0812">Transmembrane</keyword>
<dbReference type="PaxDb" id="469381-Dpep_1055"/>
<proteinExistence type="predicted"/>
<dbReference type="InterPro" id="IPR003594">
    <property type="entry name" value="HATPase_dom"/>
</dbReference>
<comment type="catalytic activity">
    <reaction evidence="1">
        <text>ATP + protein L-histidine = ADP + protein N-phospho-L-histidine.</text>
        <dbReference type="EC" id="2.7.13.3"/>
    </reaction>
</comment>
<dbReference type="Gene3D" id="3.30.565.10">
    <property type="entry name" value="Histidine kinase-like ATPase, C-terminal domain"/>
    <property type="match status" value="1"/>
</dbReference>
<keyword evidence="16" id="KW-1185">Reference proteome</keyword>
<dbReference type="SUPFAM" id="SSF47384">
    <property type="entry name" value="Homodimeric domain of signal transducing histidine kinase"/>
    <property type="match status" value="1"/>
</dbReference>
<evidence type="ECO:0000259" key="14">
    <source>
        <dbReference type="PROSITE" id="PS50109"/>
    </source>
</evidence>
<dbReference type="Gene3D" id="1.10.287.130">
    <property type="match status" value="1"/>
</dbReference>
<dbReference type="SMART" id="SM00388">
    <property type="entry name" value="HisKA"/>
    <property type="match status" value="1"/>
</dbReference>
<dbReference type="GO" id="GO:0005886">
    <property type="term" value="C:plasma membrane"/>
    <property type="evidence" value="ECO:0007669"/>
    <property type="project" value="TreeGrafter"/>
</dbReference>
<evidence type="ECO:0000256" key="4">
    <source>
        <dbReference type="ARBA" id="ARBA00022553"/>
    </source>
</evidence>
<dbReference type="SMART" id="SM00387">
    <property type="entry name" value="HATPase_c"/>
    <property type="match status" value="1"/>
</dbReference>
<feature type="transmembrane region" description="Helical" evidence="13">
    <location>
        <begin position="12"/>
        <end position="31"/>
    </location>
</feature>
<evidence type="ECO:0000256" key="3">
    <source>
        <dbReference type="ARBA" id="ARBA00012438"/>
    </source>
</evidence>
<dbReference type="Pfam" id="PF00512">
    <property type="entry name" value="HisKA"/>
    <property type="match status" value="1"/>
</dbReference>
<evidence type="ECO:0000256" key="8">
    <source>
        <dbReference type="ARBA" id="ARBA00022777"/>
    </source>
</evidence>
<dbReference type="GO" id="GO:0005524">
    <property type="term" value="F:ATP binding"/>
    <property type="evidence" value="ECO:0007669"/>
    <property type="project" value="UniProtKB-KW"/>
</dbReference>
<dbReference type="PRINTS" id="PR00344">
    <property type="entry name" value="BCTRLSENSOR"/>
</dbReference>
<protein>
    <recommendedName>
        <fullName evidence="3">histidine kinase</fullName>
        <ecNumber evidence="3">2.7.13.3</ecNumber>
    </recommendedName>
</protein>
<organism evidence="15 16">
    <name type="scientific">Dethiosulfovibrio peptidovorans DSM 11002</name>
    <dbReference type="NCBI Taxonomy" id="469381"/>
    <lineage>
        <taxon>Bacteria</taxon>
        <taxon>Thermotogati</taxon>
        <taxon>Synergistota</taxon>
        <taxon>Synergistia</taxon>
        <taxon>Synergistales</taxon>
        <taxon>Dethiosulfovibrionaceae</taxon>
        <taxon>Dethiosulfovibrio</taxon>
    </lineage>
</organism>
<dbReference type="InterPro" id="IPR036097">
    <property type="entry name" value="HisK_dim/P_sf"/>
</dbReference>
<dbReference type="InterPro" id="IPR004358">
    <property type="entry name" value="Sig_transdc_His_kin-like_C"/>
</dbReference>
<dbReference type="InterPro" id="IPR050428">
    <property type="entry name" value="TCS_sensor_his_kinase"/>
</dbReference>
<feature type="domain" description="Histidine kinase" evidence="14">
    <location>
        <begin position="223"/>
        <end position="436"/>
    </location>
</feature>
<keyword evidence="12 13" id="KW-0472">Membrane</keyword>
<feature type="transmembrane region" description="Helical" evidence="13">
    <location>
        <begin position="136"/>
        <end position="160"/>
    </location>
</feature>
<comment type="caution">
    <text evidence="15">The sequence shown here is derived from an EMBL/GenBank/DDBJ whole genome shotgun (WGS) entry which is preliminary data.</text>
</comment>
<dbReference type="OrthoDB" id="9813151at2"/>
<evidence type="ECO:0000256" key="5">
    <source>
        <dbReference type="ARBA" id="ARBA00022679"/>
    </source>
</evidence>
<dbReference type="eggNOG" id="COG2205">
    <property type="taxonomic scope" value="Bacteria"/>
</dbReference>
<gene>
    <name evidence="15" type="ORF">Dpep_1055</name>
</gene>
<keyword evidence="7" id="KW-0547">Nucleotide-binding</keyword>
<sequence length="437" mass="48914">MKSIKRSLLWGLVLGTVLCSSAVMVILFLAIREEIYEIMDYQMEQTALAAHLNGRPKELDTSSGFEEETISSVIQIRDKSGRLIYSTDPSAEVEAVGKTGFSHVSGEGEGWRVYVLSRKGRDIQVSQPISKRRQTVIMIAMETAGSLLSLAAVLALWIYLVVNKSFKPLKELCDSIRSRKASRLDPVNETEVPEEIMPLVVELNALLARLDDSIRRQKRFIADAAHELRTPLTAVDLQIQNTLEVPEEAEMGRMLKKMKKGIGRATAMVNQLLSISRTEETLGKETEDVDIMHVLRAVLSEYGPSFEMKRISLRLLEPIRPVTVRGNRYGLKTMISSLIDNSLKYSPRESSVTVKVRGEGQTLILEIEDEGPGIPNQERERVFRRFYRYHGERAMGSGLGLAIAKNVTDYHGGRISIEDGEGRRGTKMVVTLPIKGK</sequence>
<dbReference type="CDD" id="cd00075">
    <property type="entry name" value="HATPase"/>
    <property type="match status" value="1"/>
</dbReference>
<evidence type="ECO:0000256" key="10">
    <source>
        <dbReference type="ARBA" id="ARBA00022989"/>
    </source>
</evidence>
<evidence type="ECO:0000313" key="16">
    <source>
        <dbReference type="Proteomes" id="UP000006427"/>
    </source>
</evidence>
<dbReference type="PROSITE" id="PS50109">
    <property type="entry name" value="HIS_KIN"/>
    <property type="match status" value="1"/>
</dbReference>
<evidence type="ECO:0000256" key="1">
    <source>
        <dbReference type="ARBA" id="ARBA00000085"/>
    </source>
</evidence>
<keyword evidence="4" id="KW-0597">Phosphoprotein</keyword>
<evidence type="ECO:0000256" key="13">
    <source>
        <dbReference type="SAM" id="Phobius"/>
    </source>
</evidence>
<dbReference type="STRING" id="469381.Dpep_1055"/>
<evidence type="ECO:0000256" key="11">
    <source>
        <dbReference type="ARBA" id="ARBA00023012"/>
    </source>
</evidence>
<comment type="subcellular location">
    <subcellularLocation>
        <location evidence="2">Membrane</location>
        <topology evidence="2">Multi-pass membrane protein</topology>
    </subcellularLocation>
</comment>
<name>D2Z6I4_9BACT</name>
<dbReference type="SUPFAM" id="SSF55874">
    <property type="entry name" value="ATPase domain of HSP90 chaperone/DNA topoisomerase II/histidine kinase"/>
    <property type="match status" value="1"/>
</dbReference>
<dbReference type="InterPro" id="IPR003661">
    <property type="entry name" value="HisK_dim/P_dom"/>
</dbReference>
<dbReference type="PANTHER" id="PTHR45436">
    <property type="entry name" value="SENSOR HISTIDINE KINASE YKOH"/>
    <property type="match status" value="1"/>
</dbReference>
<keyword evidence="5" id="KW-0808">Transferase</keyword>
<dbReference type="Proteomes" id="UP000006427">
    <property type="component" value="Unassembled WGS sequence"/>
</dbReference>